<dbReference type="EMBL" id="JANPWB010000006">
    <property type="protein sequence ID" value="KAJ1178555.1"/>
    <property type="molecule type" value="Genomic_DNA"/>
</dbReference>
<sequence length="115" mass="12872">MHGENRSPSLGSGTCRSGEDGARPEKGGMAGPAGRKMNRSPCRDLTRQRRKSQWCNRMWCQSIWKENDVLALEVDGMVLRVILVMIPLSTILVMTLVELNVALETEVCLSYLHNN</sequence>
<organism evidence="3 4">
    <name type="scientific">Pleurodeles waltl</name>
    <name type="common">Iberian ribbed newt</name>
    <dbReference type="NCBI Taxonomy" id="8319"/>
    <lineage>
        <taxon>Eukaryota</taxon>
        <taxon>Metazoa</taxon>
        <taxon>Chordata</taxon>
        <taxon>Craniata</taxon>
        <taxon>Vertebrata</taxon>
        <taxon>Euteleostomi</taxon>
        <taxon>Amphibia</taxon>
        <taxon>Batrachia</taxon>
        <taxon>Caudata</taxon>
        <taxon>Salamandroidea</taxon>
        <taxon>Salamandridae</taxon>
        <taxon>Pleurodelinae</taxon>
        <taxon>Pleurodeles</taxon>
    </lineage>
</organism>
<keyword evidence="2" id="KW-0472">Membrane</keyword>
<keyword evidence="2" id="KW-0812">Transmembrane</keyword>
<reference evidence="3" key="1">
    <citation type="journal article" date="2022" name="bioRxiv">
        <title>Sequencing and chromosome-scale assembly of the giantPleurodeles waltlgenome.</title>
        <authorList>
            <person name="Brown T."/>
            <person name="Elewa A."/>
            <person name="Iarovenko S."/>
            <person name="Subramanian E."/>
            <person name="Araus A.J."/>
            <person name="Petzold A."/>
            <person name="Susuki M."/>
            <person name="Suzuki K.-i.T."/>
            <person name="Hayashi T."/>
            <person name="Toyoda A."/>
            <person name="Oliveira C."/>
            <person name="Osipova E."/>
            <person name="Leigh N.D."/>
            <person name="Simon A."/>
            <person name="Yun M.H."/>
        </authorList>
    </citation>
    <scope>NUCLEOTIDE SEQUENCE</scope>
    <source>
        <strain evidence="3">20211129_DDA</strain>
        <tissue evidence="3">Liver</tissue>
    </source>
</reference>
<proteinExistence type="predicted"/>
<comment type="caution">
    <text evidence="3">The sequence shown here is derived from an EMBL/GenBank/DDBJ whole genome shotgun (WGS) entry which is preliminary data.</text>
</comment>
<gene>
    <name evidence="3" type="ORF">NDU88_003800</name>
</gene>
<accession>A0AAV7TPF2</accession>
<evidence type="ECO:0000313" key="3">
    <source>
        <dbReference type="EMBL" id="KAJ1178555.1"/>
    </source>
</evidence>
<name>A0AAV7TPF2_PLEWA</name>
<feature type="compositionally biased region" description="Basic and acidic residues" evidence="1">
    <location>
        <begin position="17"/>
        <end position="26"/>
    </location>
</feature>
<protein>
    <submittedName>
        <fullName evidence="3">Uncharacterized protein</fullName>
    </submittedName>
</protein>
<feature type="compositionally biased region" description="Polar residues" evidence="1">
    <location>
        <begin position="1"/>
        <end position="15"/>
    </location>
</feature>
<feature type="transmembrane region" description="Helical" evidence="2">
    <location>
        <begin position="77"/>
        <end position="97"/>
    </location>
</feature>
<keyword evidence="2" id="KW-1133">Transmembrane helix</keyword>
<evidence type="ECO:0000313" key="4">
    <source>
        <dbReference type="Proteomes" id="UP001066276"/>
    </source>
</evidence>
<keyword evidence="4" id="KW-1185">Reference proteome</keyword>
<evidence type="ECO:0000256" key="1">
    <source>
        <dbReference type="SAM" id="MobiDB-lite"/>
    </source>
</evidence>
<evidence type="ECO:0000256" key="2">
    <source>
        <dbReference type="SAM" id="Phobius"/>
    </source>
</evidence>
<dbReference type="Proteomes" id="UP001066276">
    <property type="component" value="Chromosome 3_2"/>
</dbReference>
<dbReference type="AlphaFoldDB" id="A0AAV7TPF2"/>
<feature type="region of interest" description="Disordered" evidence="1">
    <location>
        <begin position="1"/>
        <end position="50"/>
    </location>
</feature>